<proteinExistence type="predicted"/>
<sequence length="97" mass="11253">MNYLARNPTHMNKLLYIMDTFRHIIRYYDVEVDRGVWLRNKNNVKFAFHTADCSNMDDPERFISNDVDRLIICGNTVEYSVGGRKNVPITAVLSATP</sequence>
<name>A0A9Q0MJ95_9DIPT</name>
<evidence type="ECO:0000313" key="2">
    <source>
        <dbReference type="Proteomes" id="UP001151699"/>
    </source>
</evidence>
<organism evidence="1 2">
    <name type="scientific">Pseudolycoriella hygida</name>
    <dbReference type="NCBI Taxonomy" id="35572"/>
    <lineage>
        <taxon>Eukaryota</taxon>
        <taxon>Metazoa</taxon>
        <taxon>Ecdysozoa</taxon>
        <taxon>Arthropoda</taxon>
        <taxon>Hexapoda</taxon>
        <taxon>Insecta</taxon>
        <taxon>Pterygota</taxon>
        <taxon>Neoptera</taxon>
        <taxon>Endopterygota</taxon>
        <taxon>Diptera</taxon>
        <taxon>Nematocera</taxon>
        <taxon>Sciaroidea</taxon>
        <taxon>Sciaridae</taxon>
        <taxon>Pseudolycoriella</taxon>
    </lineage>
</organism>
<dbReference type="EMBL" id="WJQU01002712">
    <property type="protein sequence ID" value="KAJ6631271.1"/>
    <property type="molecule type" value="Genomic_DNA"/>
</dbReference>
<dbReference type="Proteomes" id="UP001151699">
    <property type="component" value="Unassembled WGS sequence"/>
</dbReference>
<reference evidence="1" key="1">
    <citation type="submission" date="2022-07" db="EMBL/GenBank/DDBJ databases">
        <authorList>
            <person name="Trinca V."/>
            <person name="Uliana J.V.C."/>
            <person name="Torres T.T."/>
            <person name="Ward R.J."/>
            <person name="Monesi N."/>
        </authorList>
    </citation>
    <scope>NUCLEOTIDE SEQUENCE</scope>
    <source>
        <strain evidence="1">HSMRA1968</strain>
        <tissue evidence="1">Whole embryos</tissue>
    </source>
</reference>
<dbReference type="AlphaFoldDB" id="A0A9Q0MJ95"/>
<accession>A0A9Q0MJ95</accession>
<protein>
    <submittedName>
        <fullName evidence="1">Uncharacterized protein</fullName>
    </submittedName>
</protein>
<comment type="caution">
    <text evidence="1">The sequence shown here is derived from an EMBL/GenBank/DDBJ whole genome shotgun (WGS) entry which is preliminary data.</text>
</comment>
<gene>
    <name evidence="1" type="ORF">Bhyg_17153</name>
</gene>
<keyword evidence="2" id="KW-1185">Reference proteome</keyword>
<evidence type="ECO:0000313" key="1">
    <source>
        <dbReference type="EMBL" id="KAJ6631271.1"/>
    </source>
</evidence>